<keyword evidence="2" id="KW-1185">Reference proteome</keyword>
<evidence type="ECO:0000313" key="2">
    <source>
        <dbReference type="Proteomes" id="UP001476798"/>
    </source>
</evidence>
<reference evidence="1 2" key="1">
    <citation type="submission" date="2021-06" db="EMBL/GenBank/DDBJ databases">
        <authorList>
            <person name="Palmer J.M."/>
        </authorList>
    </citation>
    <scope>NUCLEOTIDE SEQUENCE [LARGE SCALE GENOMIC DNA]</scope>
    <source>
        <strain evidence="1 2">GA_2019</strain>
        <tissue evidence="1">Muscle</tissue>
    </source>
</reference>
<comment type="caution">
    <text evidence="1">The sequence shown here is derived from an EMBL/GenBank/DDBJ whole genome shotgun (WGS) entry which is preliminary data.</text>
</comment>
<gene>
    <name evidence="1" type="ORF">GOODEAATRI_021432</name>
</gene>
<accession>A0ABV0Q019</accession>
<dbReference type="EMBL" id="JAHRIO010092053">
    <property type="protein sequence ID" value="MEQ2189069.1"/>
    <property type="molecule type" value="Genomic_DNA"/>
</dbReference>
<dbReference type="Proteomes" id="UP001476798">
    <property type="component" value="Unassembled WGS sequence"/>
</dbReference>
<protein>
    <submittedName>
        <fullName evidence="1">Uncharacterized protein</fullName>
    </submittedName>
</protein>
<sequence>MRCPMILMSCRCLSAAKESIRILYMSSGESLRVQDFVPSVEFSILLSLSSSNVVMTVASDILRCSSSGASPKFYSSSSSWVDVSWKLGMFSKVMWFSFSPFASTDLFLLFSWHVTNVE</sequence>
<name>A0ABV0Q019_9TELE</name>
<organism evidence="1 2">
    <name type="scientific">Goodea atripinnis</name>
    <dbReference type="NCBI Taxonomy" id="208336"/>
    <lineage>
        <taxon>Eukaryota</taxon>
        <taxon>Metazoa</taxon>
        <taxon>Chordata</taxon>
        <taxon>Craniata</taxon>
        <taxon>Vertebrata</taxon>
        <taxon>Euteleostomi</taxon>
        <taxon>Actinopterygii</taxon>
        <taxon>Neopterygii</taxon>
        <taxon>Teleostei</taxon>
        <taxon>Neoteleostei</taxon>
        <taxon>Acanthomorphata</taxon>
        <taxon>Ovalentaria</taxon>
        <taxon>Atherinomorphae</taxon>
        <taxon>Cyprinodontiformes</taxon>
        <taxon>Goodeidae</taxon>
        <taxon>Goodea</taxon>
    </lineage>
</organism>
<proteinExistence type="predicted"/>
<evidence type="ECO:0000313" key="1">
    <source>
        <dbReference type="EMBL" id="MEQ2189069.1"/>
    </source>
</evidence>